<feature type="modified residue" description="N6-(pyridoxal phosphate)lysine" evidence="14">
    <location>
        <position position="100"/>
    </location>
</feature>
<keyword evidence="6 12" id="KW-0028">Amino-acid biosynthesis</keyword>
<dbReference type="PANTHER" id="PTHR48078">
    <property type="entry name" value="THREONINE DEHYDRATASE, MITOCHONDRIAL-RELATED"/>
    <property type="match status" value="1"/>
</dbReference>
<evidence type="ECO:0000256" key="7">
    <source>
        <dbReference type="ARBA" id="ARBA00022697"/>
    </source>
</evidence>
<evidence type="ECO:0000256" key="2">
    <source>
        <dbReference type="ARBA" id="ARBA00004979"/>
    </source>
</evidence>
<dbReference type="PROSITE" id="PS00165">
    <property type="entry name" value="DEHYDRATASE_SER_THR"/>
    <property type="match status" value="1"/>
</dbReference>
<evidence type="ECO:0000256" key="5">
    <source>
        <dbReference type="ARBA" id="ARBA00018679"/>
    </source>
</evidence>
<keyword evidence="8 12" id="KW-0663">Pyridoxal phosphate</keyword>
<dbReference type="GO" id="GO:0009097">
    <property type="term" value="P:isoleucine biosynthetic process"/>
    <property type="evidence" value="ECO:0007669"/>
    <property type="project" value="TreeGrafter"/>
</dbReference>
<comment type="function">
    <text evidence="12">Catalyzes the gamma-elimination of phosphate from L-phosphohomoserine and the beta-addition of water to produce L-threonine.</text>
</comment>
<dbReference type="InterPro" id="IPR000634">
    <property type="entry name" value="Ser/Thr_deHydtase_PyrdxlP-BS"/>
</dbReference>
<dbReference type="Gene3D" id="3.40.50.1100">
    <property type="match status" value="2"/>
</dbReference>
<dbReference type="GO" id="GO:0004794">
    <property type="term" value="F:threonine deaminase activity"/>
    <property type="evidence" value="ECO:0007669"/>
    <property type="project" value="TreeGrafter"/>
</dbReference>
<keyword evidence="7 12" id="KW-0791">Threonine biosynthesis</keyword>
<dbReference type="PANTHER" id="PTHR48078:SF6">
    <property type="entry name" value="L-THREONINE DEHYDRATASE CATABOLIC TDCB"/>
    <property type="match status" value="1"/>
</dbReference>
<dbReference type="EMBL" id="FWYE01000003">
    <property type="protein sequence ID" value="SMD31253.1"/>
    <property type="molecule type" value="Genomic_DNA"/>
</dbReference>
<evidence type="ECO:0000256" key="10">
    <source>
        <dbReference type="ARBA" id="ARBA00049144"/>
    </source>
</evidence>
<protein>
    <recommendedName>
        <fullName evidence="5 11">Threonine synthase</fullName>
        <ecNumber evidence="4 11">4.2.3.1</ecNumber>
    </recommendedName>
</protein>
<name>A0A8G2FXH7_PICTO</name>
<dbReference type="GO" id="GO:0006565">
    <property type="term" value="P:L-serine catabolic process"/>
    <property type="evidence" value="ECO:0007669"/>
    <property type="project" value="TreeGrafter"/>
</dbReference>
<dbReference type="FunFam" id="3.40.50.1100:FF:000013">
    <property type="entry name" value="Threonine synthase"/>
    <property type="match status" value="1"/>
</dbReference>
<dbReference type="InterPro" id="IPR026260">
    <property type="entry name" value="Thr_Synthase_bac/arc"/>
</dbReference>
<comment type="similarity">
    <text evidence="3 12">Belongs to the threonine synthase family.</text>
</comment>
<feature type="domain" description="Tryptophan synthase beta chain-like PALP" evidence="15">
    <location>
        <begin position="62"/>
        <end position="362"/>
    </location>
</feature>
<feature type="binding site" evidence="13">
    <location>
        <position position="126"/>
    </location>
    <ligand>
        <name>pyridoxal 5'-phosphate</name>
        <dbReference type="ChEBI" id="CHEBI:597326"/>
    </ligand>
</feature>
<gene>
    <name evidence="16" type="ORF">SAMN02745355_1177</name>
</gene>
<dbReference type="GO" id="GO:0009088">
    <property type="term" value="P:threonine biosynthetic process"/>
    <property type="evidence" value="ECO:0007669"/>
    <property type="project" value="UniProtKB-UniRule"/>
</dbReference>
<dbReference type="EC" id="4.2.3.1" evidence="4 11"/>
<dbReference type="GO" id="GO:0006567">
    <property type="term" value="P:L-threonine catabolic process"/>
    <property type="evidence" value="ECO:0007669"/>
    <property type="project" value="TreeGrafter"/>
</dbReference>
<proteinExistence type="inferred from homology"/>
<evidence type="ECO:0000256" key="6">
    <source>
        <dbReference type="ARBA" id="ARBA00022605"/>
    </source>
</evidence>
<dbReference type="NCBIfam" id="TIGR00260">
    <property type="entry name" value="thrC"/>
    <property type="match status" value="1"/>
</dbReference>
<evidence type="ECO:0000256" key="13">
    <source>
        <dbReference type="PIRSR" id="PIRSR038945-1"/>
    </source>
</evidence>
<feature type="binding site" evidence="13">
    <location>
        <begin position="225"/>
        <end position="229"/>
    </location>
    <ligand>
        <name>pyridoxal 5'-phosphate</name>
        <dbReference type="ChEBI" id="CHEBI:597326"/>
    </ligand>
</feature>
<dbReference type="InterPro" id="IPR050147">
    <property type="entry name" value="Ser/Thr_Dehydratase"/>
</dbReference>
<evidence type="ECO:0000256" key="14">
    <source>
        <dbReference type="PIRSR" id="PIRSR038945-2"/>
    </source>
</evidence>
<reference evidence="16 17" key="1">
    <citation type="submission" date="2017-04" db="EMBL/GenBank/DDBJ databases">
        <authorList>
            <person name="Varghese N."/>
            <person name="Submissions S."/>
        </authorList>
    </citation>
    <scope>NUCLEOTIDE SEQUENCE [LARGE SCALE GENOMIC DNA]</scope>
    <source>
        <strain evidence="16 17">DSM 9789</strain>
    </source>
</reference>
<comment type="catalytic activity">
    <reaction evidence="10 12">
        <text>O-phospho-L-homoserine + H2O = L-threonine + phosphate</text>
        <dbReference type="Rhea" id="RHEA:10840"/>
        <dbReference type="ChEBI" id="CHEBI:15377"/>
        <dbReference type="ChEBI" id="CHEBI:43474"/>
        <dbReference type="ChEBI" id="CHEBI:57590"/>
        <dbReference type="ChEBI" id="CHEBI:57926"/>
        <dbReference type="EC" id="4.2.3.1"/>
    </reaction>
</comment>
<dbReference type="GO" id="GO:0030170">
    <property type="term" value="F:pyridoxal phosphate binding"/>
    <property type="evidence" value="ECO:0007669"/>
    <property type="project" value="InterPro"/>
</dbReference>
<dbReference type="UniPathway" id="UPA00050">
    <property type="reaction ID" value="UER00065"/>
</dbReference>
<evidence type="ECO:0000256" key="12">
    <source>
        <dbReference type="PIRNR" id="PIRNR038945"/>
    </source>
</evidence>
<feature type="binding site" evidence="13">
    <location>
        <position position="361"/>
    </location>
    <ligand>
        <name>pyridoxal 5'-phosphate</name>
        <dbReference type="ChEBI" id="CHEBI:597326"/>
    </ligand>
</feature>
<dbReference type="InterPro" id="IPR001926">
    <property type="entry name" value="TrpB-like_PALP"/>
</dbReference>
<dbReference type="Pfam" id="PF00291">
    <property type="entry name" value="PALP"/>
    <property type="match status" value="1"/>
</dbReference>
<dbReference type="CDD" id="cd01563">
    <property type="entry name" value="Thr-synth_1"/>
    <property type="match status" value="1"/>
</dbReference>
<evidence type="ECO:0000256" key="8">
    <source>
        <dbReference type="ARBA" id="ARBA00022898"/>
    </source>
</evidence>
<evidence type="ECO:0000256" key="4">
    <source>
        <dbReference type="ARBA" id="ARBA00013028"/>
    </source>
</evidence>
<comment type="caution">
    <text evidence="16">The sequence shown here is derived from an EMBL/GenBank/DDBJ whole genome shotgun (WGS) entry which is preliminary data.</text>
</comment>
<comment type="cofactor">
    <cofactor evidence="1 12 13">
        <name>pyridoxal 5'-phosphate</name>
        <dbReference type="ChEBI" id="CHEBI:597326"/>
    </cofactor>
</comment>
<evidence type="ECO:0000313" key="17">
    <source>
        <dbReference type="Proteomes" id="UP000192315"/>
    </source>
</evidence>
<evidence type="ECO:0000256" key="9">
    <source>
        <dbReference type="ARBA" id="ARBA00023239"/>
    </source>
</evidence>
<keyword evidence="9 12" id="KW-0456">Lyase</keyword>
<evidence type="ECO:0000256" key="1">
    <source>
        <dbReference type="ARBA" id="ARBA00001933"/>
    </source>
</evidence>
<accession>A0A8G2FXH7</accession>
<evidence type="ECO:0000256" key="11">
    <source>
        <dbReference type="NCBIfam" id="TIGR00260"/>
    </source>
</evidence>
<keyword evidence="17" id="KW-1185">Reference proteome</keyword>
<comment type="pathway">
    <text evidence="2 12">Amino-acid biosynthesis; L-threonine biosynthesis; L-threonine from L-aspartate: step 5/5.</text>
</comment>
<evidence type="ECO:0000256" key="3">
    <source>
        <dbReference type="ARBA" id="ARBA00005517"/>
    </source>
</evidence>
<dbReference type="InterPro" id="IPR004450">
    <property type="entry name" value="Thr_synthase-like"/>
</dbReference>
<dbReference type="InterPro" id="IPR036052">
    <property type="entry name" value="TrpB-like_PALP_sf"/>
</dbReference>
<dbReference type="GO" id="GO:0004795">
    <property type="term" value="F:threonine synthase activity"/>
    <property type="evidence" value="ECO:0007669"/>
    <property type="project" value="UniProtKB-UniRule"/>
</dbReference>
<sequence length="382" mass="41951">MSVLKCPVCGNEYDINRSNYLCDKCGNILEVIHENDFVKENFKGVWRYKSIIHPGIDKRLIVTRGEGNTFVYGHENISSYSGIKNIKLKHEGENPTGSFKDRGMTVAVSEAMRLGYKKTLCASTGNTSASAASYSAMAGIENFVLIPDGKIAVNKLAQAYVYGSKIIKVPGNFDDAMGKLMNIISKNNNFYVLNSINPWRVEGQKTIAFEILEENEPDFIALPAGNLGNTTAIGKAIKEFHDLGLIKKIPRIVSVQAEGASPFYNLVNNHEDSLNPVNPETIASAIRIGNPVNWKKALKYIKFTNGIVEKVTDDEILNAKRIIDRSGIGCETASAASLAGVKKLSDAGIIDRNDEVFCILTGNVLKDIHIENINFMDINILS</sequence>
<dbReference type="PIRSF" id="PIRSF038945">
    <property type="entry name" value="Thr_synthase"/>
    <property type="match status" value="1"/>
</dbReference>
<dbReference type="GO" id="GO:0003941">
    <property type="term" value="F:L-serine ammonia-lyase activity"/>
    <property type="evidence" value="ECO:0007669"/>
    <property type="project" value="TreeGrafter"/>
</dbReference>
<organism evidence="16 17">
    <name type="scientific">Picrophilus torridus (strain ATCC 700027 / DSM 9790 / JCM 10055 / NBRC 100828 / KAW 2/3)</name>
    <dbReference type="NCBI Taxonomy" id="1122961"/>
    <lineage>
        <taxon>Archaea</taxon>
        <taxon>Methanobacteriati</taxon>
        <taxon>Thermoplasmatota</taxon>
        <taxon>Thermoplasmata</taxon>
        <taxon>Thermoplasmatales</taxon>
        <taxon>Picrophilaceae</taxon>
        <taxon>Picrophilus</taxon>
    </lineage>
</organism>
<dbReference type="RefSeq" id="WP_084272970.1">
    <property type="nucleotide sequence ID" value="NZ_FWYE01000003.1"/>
</dbReference>
<dbReference type="Proteomes" id="UP000192315">
    <property type="component" value="Unassembled WGS sequence"/>
</dbReference>
<evidence type="ECO:0000259" key="15">
    <source>
        <dbReference type="Pfam" id="PF00291"/>
    </source>
</evidence>
<dbReference type="SUPFAM" id="SSF53686">
    <property type="entry name" value="Tryptophan synthase beta subunit-like PLP-dependent enzymes"/>
    <property type="match status" value="1"/>
</dbReference>
<evidence type="ECO:0000313" key="16">
    <source>
        <dbReference type="EMBL" id="SMD31253.1"/>
    </source>
</evidence>
<dbReference type="AlphaFoldDB" id="A0A8G2FXH7"/>